<keyword evidence="2" id="KW-1185">Reference proteome</keyword>
<dbReference type="EMBL" id="CM047584">
    <property type="protein sequence ID" value="KAI9911732.1"/>
    <property type="molecule type" value="Genomic_DNA"/>
</dbReference>
<dbReference type="Proteomes" id="UP001163321">
    <property type="component" value="Chromosome 5"/>
</dbReference>
<organism evidence="1 2">
    <name type="scientific">Peronosclerospora sorghi</name>
    <dbReference type="NCBI Taxonomy" id="230839"/>
    <lineage>
        <taxon>Eukaryota</taxon>
        <taxon>Sar</taxon>
        <taxon>Stramenopiles</taxon>
        <taxon>Oomycota</taxon>
        <taxon>Peronosporomycetes</taxon>
        <taxon>Peronosporales</taxon>
        <taxon>Peronosporaceae</taxon>
        <taxon>Peronosclerospora</taxon>
    </lineage>
</organism>
<proteinExistence type="predicted"/>
<name>A0ACC0VZN1_9STRA</name>
<comment type="caution">
    <text evidence="1">The sequence shown here is derived from an EMBL/GenBank/DDBJ whole genome shotgun (WGS) entry which is preliminary data.</text>
</comment>
<reference evidence="1 2" key="1">
    <citation type="journal article" date="2022" name="bioRxiv">
        <title>The genome of the oomycete Peronosclerospora sorghi, a cosmopolitan pathogen of maize and sorghum, is inflated with dispersed pseudogenes.</title>
        <authorList>
            <person name="Fletcher K."/>
            <person name="Martin F."/>
            <person name="Isakeit T."/>
            <person name="Cavanaugh K."/>
            <person name="Magill C."/>
            <person name="Michelmore R."/>
        </authorList>
    </citation>
    <scope>NUCLEOTIDE SEQUENCE [LARGE SCALE GENOMIC DNA]</scope>
    <source>
        <strain evidence="1">P6</strain>
    </source>
</reference>
<accession>A0ACC0VZN1</accession>
<protein>
    <submittedName>
        <fullName evidence="1">Uncharacterized protein</fullName>
    </submittedName>
</protein>
<evidence type="ECO:0000313" key="2">
    <source>
        <dbReference type="Proteomes" id="UP001163321"/>
    </source>
</evidence>
<sequence>MTNKNGDFHKSLRSQSSIQLMGFIDNCVHVYADEITEEGELRIRGYETLIGFGAIGFPAFDISMNLLGFYQEVRENATTEVVFVPVSDIPAISQGEIHETQRLMQAEMKTNSSAVHTLARCNNDLVNLKEDVILFHWNAEDRINPKW</sequence>
<gene>
    <name evidence="1" type="ORF">PsorP6_008778</name>
</gene>
<evidence type="ECO:0000313" key="1">
    <source>
        <dbReference type="EMBL" id="KAI9911732.1"/>
    </source>
</evidence>